<dbReference type="STRING" id="151894.SAMN04488524_2524"/>
<gene>
    <name evidence="1" type="ORF">SAMN04488524_2524</name>
</gene>
<sequence>MKNGLTGHIKGKVGNLVFYTINGKQVTRTIGKTTKPPTEKQKQTHAEMAAINKFLKPVLEFISLGFALKAINTGKNAFNLALGYNKKYALQGNCADGISIDYEKVLLTQGSLCPPLNAAVSPGPQGLNFTWEVQQGTEWPETTDQVMLLAYFPELQKAVYVLAGASRIKGADVLPLQPALLTAHMEVYIAFIAADRKKISDSMYLGKVN</sequence>
<dbReference type="OrthoDB" id="648163at2"/>
<accession>A0A1W2BP79</accession>
<dbReference type="Pfam" id="PF19781">
    <property type="entry name" value="DUF6266"/>
    <property type="match status" value="1"/>
</dbReference>
<dbReference type="AlphaFoldDB" id="A0A1W2BP79"/>
<name>A0A1W2BP79_9SPHI</name>
<keyword evidence="2" id="KW-1185">Reference proteome</keyword>
<dbReference type="Proteomes" id="UP000192756">
    <property type="component" value="Unassembled WGS sequence"/>
</dbReference>
<organism evidence="1 2">
    <name type="scientific">Pedobacter africanus</name>
    <dbReference type="NCBI Taxonomy" id="151894"/>
    <lineage>
        <taxon>Bacteria</taxon>
        <taxon>Pseudomonadati</taxon>
        <taxon>Bacteroidota</taxon>
        <taxon>Sphingobacteriia</taxon>
        <taxon>Sphingobacteriales</taxon>
        <taxon>Sphingobacteriaceae</taxon>
        <taxon>Pedobacter</taxon>
    </lineage>
</organism>
<dbReference type="InterPro" id="IPR046233">
    <property type="entry name" value="DUF6266"/>
</dbReference>
<dbReference type="RefSeq" id="WP_084239019.1">
    <property type="nucleotide sequence ID" value="NZ_FWXT01000001.1"/>
</dbReference>
<protein>
    <submittedName>
        <fullName evidence="1">Uncharacterized protein</fullName>
    </submittedName>
</protein>
<evidence type="ECO:0000313" key="1">
    <source>
        <dbReference type="EMBL" id="SMC74641.1"/>
    </source>
</evidence>
<evidence type="ECO:0000313" key="2">
    <source>
        <dbReference type="Proteomes" id="UP000192756"/>
    </source>
</evidence>
<reference evidence="2" key="1">
    <citation type="submission" date="2017-04" db="EMBL/GenBank/DDBJ databases">
        <authorList>
            <person name="Varghese N."/>
            <person name="Submissions S."/>
        </authorList>
    </citation>
    <scope>NUCLEOTIDE SEQUENCE [LARGE SCALE GENOMIC DNA]</scope>
    <source>
        <strain evidence="2">DSM 12126</strain>
    </source>
</reference>
<proteinExistence type="predicted"/>
<dbReference type="EMBL" id="FWXT01000001">
    <property type="protein sequence ID" value="SMC74641.1"/>
    <property type="molecule type" value="Genomic_DNA"/>
</dbReference>